<dbReference type="Proteomes" id="UP001156882">
    <property type="component" value="Unassembled WGS sequence"/>
</dbReference>
<comment type="caution">
    <text evidence="2">The sequence shown here is derived from an EMBL/GenBank/DDBJ whole genome shotgun (WGS) entry which is preliminary data.</text>
</comment>
<sequence>MESRQQIGLAALGVIGLALAFGGFALQRPAAPSRAVEADMAAAAPASPPAPPAASVPTPRGAESCLREGIAVTLSQASFHISGPPALTLITGDGVDDEINFATKAGVDKACQAPAITAKAIALNFDAMEKDWGVAANWRSEFCTDAAQEAIRFLCDGEERPKGTPRRLALVAIYDANTFNGESMFPQEAPQYVNFLAWKNQLIKAGTPPPVQPDGTFDVYPGGVWLERDGKGGDPFLVSCDADVWPVTGQHYCVGTLGLDKGLRARVEFRTVTGQIGTEAGAAEAHLRTLLAAWK</sequence>
<gene>
    <name evidence="2" type="ORF">GCM10007874_24600</name>
</gene>
<evidence type="ECO:0000313" key="3">
    <source>
        <dbReference type="Proteomes" id="UP001156882"/>
    </source>
</evidence>
<name>A0ABQ6CGG3_9HYPH</name>
<evidence type="ECO:0000313" key="2">
    <source>
        <dbReference type="EMBL" id="GLS19443.1"/>
    </source>
</evidence>
<reference evidence="3" key="1">
    <citation type="journal article" date="2019" name="Int. J. Syst. Evol. Microbiol.">
        <title>The Global Catalogue of Microorganisms (GCM) 10K type strain sequencing project: providing services to taxonomists for standard genome sequencing and annotation.</title>
        <authorList>
            <consortium name="The Broad Institute Genomics Platform"/>
            <consortium name="The Broad Institute Genome Sequencing Center for Infectious Disease"/>
            <person name="Wu L."/>
            <person name="Ma J."/>
        </authorList>
    </citation>
    <scope>NUCLEOTIDE SEQUENCE [LARGE SCALE GENOMIC DNA]</scope>
    <source>
        <strain evidence="3">NBRC 101365</strain>
    </source>
</reference>
<dbReference type="EMBL" id="BSPC01000023">
    <property type="protein sequence ID" value="GLS19443.1"/>
    <property type="molecule type" value="Genomic_DNA"/>
</dbReference>
<evidence type="ECO:0000256" key="1">
    <source>
        <dbReference type="SAM" id="MobiDB-lite"/>
    </source>
</evidence>
<feature type="region of interest" description="Disordered" evidence="1">
    <location>
        <begin position="42"/>
        <end position="61"/>
    </location>
</feature>
<proteinExistence type="predicted"/>
<accession>A0ABQ6CGG3</accession>
<protein>
    <submittedName>
        <fullName evidence="2">Uncharacterized protein</fullName>
    </submittedName>
</protein>
<organism evidence="2 3">
    <name type="scientific">Labrys miyagiensis</name>
    <dbReference type="NCBI Taxonomy" id="346912"/>
    <lineage>
        <taxon>Bacteria</taxon>
        <taxon>Pseudomonadati</taxon>
        <taxon>Pseudomonadota</taxon>
        <taxon>Alphaproteobacteria</taxon>
        <taxon>Hyphomicrobiales</taxon>
        <taxon>Xanthobacteraceae</taxon>
        <taxon>Labrys</taxon>
    </lineage>
</organism>
<dbReference type="RefSeq" id="WP_284312378.1">
    <property type="nucleotide sequence ID" value="NZ_BSPC01000023.1"/>
</dbReference>
<keyword evidence="3" id="KW-1185">Reference proteome</keyword>